<evidence type="ECO:0000256" key="1">
    <source>
        <dbReference type="ARBA" id="ARBA00003041"/>
    </source>
</evidence>
<dbReference type="InterPro" id="IPR018035">
    <property type="entry name" value="Flagellar_FliH/T3SS_HrpE"/>
</dbReference>
<keyword evidence="5" id="KW-1005">Bacterial flagellum biogenesis</keyword>
<evidence type="ECO:0000256" key="6">
    <source>
        <dbReference type="ARBA" id="ARBA00022927"/>
    </source>
</evidence>
<proteinExistence type="inferred from homology"/>
<dbReference type="RefSeq" id="WP_011940985.1">
    <property type="nucleotide sequence ID" value="NC_009483.1"/>
</dbReference>
<keyword evidence="10" id="KW-1185">Reference proteome</keyword>
<dbReference type="GO" id="GO:0044781">
    <property type="term" value="P:bacterial-type flagellum organization"/>
    <property type="evidence" value="ECO:0007669"/>
    <property type="project" value="UniProtKB-KW"/>
</dbReference>
<reference evidence="9 10" key="1">
    <citation type="submission" date="2007-05" db="EMBL/GenBank/DDBJ databases">
        <title>Complete sequence of Geobacter uraniireducens Rf4.</title>
        <authorList>
            <consortium name="US DOE Joint Genome Institute"/>
            <person name="Copeland A."/>
            <person name="Lucas S."/>
            <person name="Lapidus A."/>
            <person name="Barry K."/>
            <person name="Detter J.C."/>
            <person name="Glavina del Rio T."/>
            <person name="Hammon N."/>
            <person name="Israni S."/>
            <person name="Dalin E."/>
            <person name="Tice H."/>
            <person name="Pitluck S."/>
            <person name="Chertkov O."/>
            <person name="Brettin T."/>
            <person name="Bruce D."/>
            <person name="Han C."/>
            <person name="Schmutz J."/>
            <person name="Larimer F."/>
            <person name="Land M."/>
            <person name="Hauser L."/>
            <person name="Kyrpides N."/>
            <person name="Mikhailova N."/>
            <person name="Shelobolina E."/>
            <person name="Aklujkar M."/>
            <person name="Lovley D."/>
            <person name="Richardson P."/>
        </authorList>
    </citation>
    <scope>NUCLEOTIDE SEQUENCE [LARGE SCALE GENOMIC DNA]</scope>
    <source>
        <strain evidence="9 10">Rf4</strain>
    </source>
</reference>
<evidence type="ECO:0000313" key="10">
    <source>
        <dbReference type="Proteomes" id="UP000006695"/>
    </source>
</evidence>
<evidence type="ECO:0000256" key="5">
    <source>
        <dbReference type="ARBA" id="ARBA00022795"/>
    </source>
</evidence>
<dbReference type="AlphaFoldDB" id="A5G986"/>
<evidence type="ECO:0000313" key="9">
    <source>
        <dbReference type="EMBL" id="ABQ28354.1"/>
    </source>
</evidence>
<evidence type="ECO:0000256" key="7">
    <source>
        <dbReference type="ARBA" id="ARBA00023225"/>
    </source>
</evidence>
<dbReference type="InterPro" id="IPR051472">
    <property type="entry name" value="T3SS_Stator/FliH"/>
</dbReference>
<protein>
    <recommendedName>
        <fullName evidence="3">Flagellar assembly protein FliH</fullName>
    </recommendedName>
</protein>
<comment type="function">
    <text evidence="1">Needed for flagellar regrowth and assembly.</text>
</comment>
<feature type="domain" description="Flagellar assembly protein FliH/Type III secretion system HrpE" evidence="8">
    <location>
        <begin position="114"/>
        <end position="238"/>
    </location>
</feature>
<keyword evidence="9" id="KW-0969">Cilium</keyword>
<dbReference type="PANTHER" id="PTHR34982">
    <property type="entry name" value="YOP PROTEINS TRANSLOCATION PROTEIN L"/>
    <property type="match status" value="1"/>
</dbReference>
<name>A5G986_GEOUR</name>
<keyword evidence="9" id="KW-0966">Cell projection</keyword>
<dbReference type="EMBL" id="CP000698">
    <property type="protein sequence ID" value="ABQ28354.1"/>
    <property type="molecule type" value="Genomic_DNA"/>
</dbReference>
<keyword evidence="6" id="KW-0653">Protein transport</keyword>
<dbReference type="GO" id="GO:0005829">
    <property type="term" value="C:cytosol"/>
    <property type="evidence" value="ECO:0007669"/>
    <property type="project" value="TreeGrafter"/>
</dbReference>
<accession>A5G986</accession>
<organism evidence="9 10">
    <name type="scientific">Geotalea uraniireducens (strain Rf4)</name>
    <name type="common">Geobacter uraniireducens</name>
    <dbReference type="NCBI Taxonomy" id="351605"/>
    <lineage>
        <taxon>Bacteria</taxon>
        <taxon>Pseudomonadati</taxon>
        <taxon>Thermodesulfobacteriota</taxon>
        <taxon>Desulfuromonadia</taxon>
        <taxon>Geobacterales</taxon>
        <taxon>Geobacteraceae</taxon>
        <taxon>Geotalea</taxon>
    </lineage>
</organism>
<evidence type="ECO:0000256" key="2">
    <source>
        <dbReference type="ARBA" id="ARBA00006602"/>
    </source>
</evidence>
<dbReference type="KEGG" id="gur:Gura_4211"/>
<dbReference type="STRING" id="351605.Gura_4211"/>
<comment type="similarity">
    <text evidence="2">Belongs to the FliH family.</text>
</comment>
<dbReference type="OrthoDB" id="9786263at2"/>
<evidence type="ECO:0000256" key="4">
    <source>
        <dbReference type="ARBA" id="ARBA00022448"/>
    </source>
</evidence>
<dbReference type="HOGENOM" id="CLU_092008_0_0_7"/>
<dbReference type="GO" id="GO:0015031">
    <property type="term" value="P:protein transport"/>
    <property type="evidence" value="ECO:0007669"/>
    <property type="project" value="UniProtKB-KW"/>
</dbReference>
<sequence length="269" mass="29780">MSSSNIIKLNRSEEEGFVCFNFQELTEKEDFEAVSCEAGDNFVPILLGRCREQDAIRVGEDDSEADAAPVEAAEEEIIPGISEEEAARKVQAAFNEGVREGSRQAEESLSKVSEALAKALLSTGGLRQKVMQESEEDLLTLAVMIARKIILQEISIDRRILVSIVKEAVSNVSDGDEVVVRLNPADYEIVADNKQFSPGANEKRRMTLKADENIPSGGCLVDTSMGAIDARIDAQIDEIFRRFTEERSFLIDSPEKTVIEDYRDVSQQD</sequence>
<keyword evidence="9" id="KW-0282">Flagellum</keyword>
<dbReference type="PANTHER" id="PTHR34982:SF1">
    <property type="entry name" value="FLAGELLAR ASSEMBLY PROTEIN FLIH"/>
    <property type="match status" value="1"/>
</dbReference>
<evidence type="ECO:0000256" key="3">
    <source>
        <dbReference type="ARBA" id="ARBA00016507"/>
    </source>
</evidence>
<evidence type="ECO:0000259" key="8">
    <source>
        <dbReference type="Pfam" id="PF02108"/>
    </source>
</evidence>
<dbReference type="Proteomes" id="UP000006695">
    <property type="component" value="Chromosome"/>
</dbReference>
<dbReference type="Pfam" id="PF02108">
    <property type="entry name" value="FliH"/>
    <property type="match status" value="1"/>
</dbReference>
<keyword evidence="4" id="KW-0813">Transport</keyword>
<keyword evidence="7" id="KW-1006">Bacterial flagellum protein export</keyword>
<gene>
    <name evidence="9" type="ordered locus">Gura_4211</name>
</gene>